<organism evidence="2 3">
    <name type="scientific">Marchantia polymorpha</name>
    <name type="common">Common liverwort</name>
    <name type="synonym">Marchantia aquatica</name>
    <dbReference type="NCBI Taxonomy" id="3197"/>
    <lineage>
        <taxon>Eukaryota</taxon>
        <taxon>Viridiplantae</taxon>
        <taxon>Streptophyta</taxon>
        <taxon>Embryophyta</taxon>
        <taxon>Marchantiophyta</taxon>
        <taxon>Marchantiopsida</taxon>
        <taxon>Marchantiidae</taxon>
        <taxon>Marchantiales</taxon>
        <taxon>Marchantiaceae</taxon>
        <taxon>Marchantia</taxon>
    </lineage>
</organism>
<dbReference type="OrthoDB" id="5988934at2759"/>
<dbReference type="AlphaFoldDB" id="A0A2R6XF52"/>
<evidence type="ECO:0000256" key="1">
    <source>
        <dbReference type="SAM" id="Coils"/>
    </source>
</evidence>
<accession>A0A2R6XF52</accession>
<keyword evidence="1" id="KW-0175">Coiled coil</keyword>
<sequence>MIDSENKLLNLVQKVLEELKVLRQEFKAQNAALATAKNEIRELKISHKSFEKIMLQISGSVEYIQDKVGSQPSIVTTPALHEVVETLEVKMKSYAEATKSAHISFCQEQEIEKANQFARMKNVRISSLPESENVVTKFLTETLDVPNPDLAHAYRIGNKGTQPRAIIVKFVDQPQRDVALANKAILKGRRIWLDPDLTPLQVEARRKELAKVKEAQDAVFVAYLRDSQAIITKRRRQSST</sequence>
<keyword evidence="3" id="KW-1185">Reference proteome</keyword>
<evidence type="ECO:0008006" key="4">
    <source>
        <dbReference type="Google" id="ProtNLM"/>
    </source>
</evidence>
<dbReference type="Proteomes" id="UP000244005">
    <property type="component" value="Unassembled WGS sequence"/>
</dbReference>
<dbReference type="EMBL" id="KZ772691">
    <property type="protein sequence ID" value="PTQ44719.1"/>
    <property type="molecule type" value="Genomic_DNA"/>
</dbReference>
<protein>
    <recommendedName>
        <fullName evidence="4">RRM domain-containing protein</fullName>
    </recommendedName>
</protein>
<dbReference type="Gene3D" id="3.30.70.1820">
    <property type="entry name" value="L1 transposable element, RRM domain"/>
    <property type="match status" value="1"/>
</dbReference>
<gene>
    <name evidence="2" type="ORF">MARPO_0019s0133</name>
</gene>
<reference evidence="3" key="1">
    <citation type="journal article" date="2017" name="Cell">
        <title>Insights into land plant evolution garnered from the Marchantia polymorpha genome.</title>
        <authorList>
            <person name="Bowman J.L."/>
            <person name="Kohchi T."/>
            <person name="Yamato K.T."/>
            <person name="Jenkins J."/>
            <person name="Shu S."/>
            <person name="Ishizaki K."/>
            <person name="Yamaoka S."/>
            <person name="Nishihama R."/>
            <person name="Nakamura Y."/>
            <person name="Berger F."/>
            <person name="Adam C."/>
            <person name="Aki S.S."/>
            <person name="Althoff F."/>
            <person name="Araki T."/>
            <person name="Arteaga-Vazquez M.A."/>
            <person name="Balasubrmanian S."/>
            <person name="Barry K."/>
            <person name="Bauer D."/>
            <person name="Boehm C.R."/>
            <person name="Briginshaw L."/>
            <person name="Caballero-Perez J."/>
            <person name="Catarino B."/>
            <person name="Chen F."/>
            <person name="Chiyoda S."/>
            <person name="Chovatia M."/>
            <person name="Davies K.M."/>
            <person name="Delmans M."/>
            <person name="Demura T."/>
            <person name="Dierschke T."/>
            <person name="Dolan L."/>
            <person name="Dorantes-Acosta A.E."/>
            <person name="Eklund D.M."/>
            <person name="Florent S.N."/>
            <person name="Flores-Sandoval E."/>
            <person name="Fujiyama A."/>
            <person name="Fukuzawa H."/>
            <person name="Galik B."/>
            <person name="Grimanelli D."/>
            <person name="Grimwood J."/>
            <person name="Grossniklaus U."/>
            <person name="Hamada T."/>
            <person name="Haseloff J."/>
            <person name="Hetherington A.J."/>
            <person name="Higo A."/>
            <person name="Hirakawa Y."/>
            <person name="Hundley H.N."/>
            <person name="Ikeda Y."/>
            <person name="Inoue K."/>
            <person name="Inoue S.I."/>
            <person name="Ishida S."/>
            <person name="Jia Q."/>
            <person name="Kakita M."/>
            <person name="Kanazawa T."/>
            <person name="Kawai Y."/>
            <person name="Kawashima T."/>
            <person name="Kennedy M."/>
            <person name="Kinose K."/>
            <person name="Kinoshita T."/>
            <person name="Kohara Y."/>
            <person name="Koide E."/>
            <person name="Komatsu K."/>
            <person name="Kopischke S."/>
            <person name="Kubo M."/>
            <person name="Kyozuka J."/>
            <person name="Lagercrantz U."/>
            <person name="Lin S.S."/>
            <person name="Lindquist E."/>
            <person name="Lipzen A.M."/>
            <person name="Lu C.W."/>
            <person name="De Luna E."/>
            <person name="Martienssen R.A."/>
            <person name="Minamino N."/>
            <person name="Mizutani M."/>
            <person name="Mizutani M."/>
            <person name="Mochizuki N."/>
            <person name="Monte I."/>
            <person name="Mosher R."/>
            <person name="Nagasaki H."/>
            <person name="Nakagami H."/>
            <person name="Naramoto S."/>
            <person name="Nishitani K."/>
            <person name="Ohtani M."/>
            <person name="Okamoto T."/>
            <person name="Okumura M."/>
            <person name="Phillips J."/>
            <person name="Pollak B."/>
            <person name="Reinders A."/>
            <person name="Rovekamp M."/>
            <person name="Sano R."/>
            <person name="Sawa S."/>
            <person name="Schmid M.W."/>
            <person name="Shirakawa M."/>
            <person name="Solano R."/>
            <person name="Spunde A."/>
            <person name="Suetsugu N."/>
            <person name="Sugano S."/>
            <person name="Sugiyama A."/>
            <person name="Sun R."/>
            <person name="Suzuki Y."/>
            <person name="Takenaka M."/>
            <person name="Takezawa D."/>
            <person name="Tomogane H."/>
            <person name="Tsuzuki M."/>
            <person name="Ueda T."/>
            <person name="Umeda M."/>
            <person name="Ward J.M."/>
            <person name="Watanabe Y."/>
            <person name="Yazaki K."/>
            <person name="Yokoyama R."/>
            <person name="Yoshitake Y."/>
            <person name="Yotsui I."/>
            <person name="Zachgo S."/>
            <person name="Schmutz J."/>
        </authorList>
    </citation>
    <scope>NUCLEOTIDE SEQUENCE [LARGE SCALE GENOMIC DNA]</scope>
    <source>
        <strain evidence="3">Tak-1</strain>
    </source>
</reference>
<evidence type="ECO:0000313" key="3">
    <source>
        <dbReference type="Proteomes" id="UP000244005"/>
    </source>
</evidence>
<name>A0A2R6XF52_MARPO</name>
<proteinExistence type="predicted"/>
<feature type="coiled-coil region" evidence="1">
    <location>
        <begin position="5"/>
        <end position="53"/>
    </location>
</feature>
<evidence type="ECO:0000313" key="2">
    <source>
        <dbReference type="EMBL" id="PTQ44719.1"/>
    </source>
</evidence>